<reference evidence="10" key="1">
    <citation type="journal article" date="2017" name="Nature">
        <title>The genome of Chenopodium quinoa.</title>
        <authorList>
            <person name="Jarvis D.E."/>
            <person name="Ho Y.S."/>
            <person name="Lightfoot D.J."/>
            <person name="Schmoeckel S.M."/>
            <person name="Li B."/>
            <person name="Borm T.J.A."/>
            <person name="Ohyanagi H."/>
            <person name="Mineta K."/>
            <person name="Michell C.T."/>
            <person name="Saber N."/>
            <person name="Kharbatia N.M."/>
            <person name="Rupper R.R."/>
            <person name="Sharp A.R."/>
            <person name="Dally N."/>
            <person name="Boughton B.A."/>
            <person name="Woo Y.H."/>
            <person name="Gao G."/>
            <person name="Schijlen E.G.W.M."/>
            <person name="Guo X."/>
            <person name="Momin A.A."/>
            <person name="Negrao S."/>
            <person name="Al-Babili S."/>
            <person name="Gehring C."/>
            <person name="Roessner U."/>
            <person name="Jung C."/>
            <person name="Murphy K."/>
            <person name="Arold S.T."/>
            <person name="Gojobori T."/>
            <person name="van der Linden C.G."/>
            <person name="van Loo E.N."/>
            <person name="Jellen E.N."/>
            <person name="Maughan P.J."/>
            <person name="Tester M."/>
        </authorList>
    </citation>
    <scope>NUCLEOTIDE SEQUENCE [LARGE SCALE GENOMIC DNA]</scope>
    <source>
        <strain evidence="10">cv. PI 614886</strain>
    </source>
</reference>
<comment type="catalytic activity">
    <reaction evidence="7">
        <text>[(1-&gt;4)-alpha-D-galacturonosyl methyl ester](n) + n H2O = [(1-&gt;4)-alpha-D-galacturonosyl](n) + n methanol + n H(+)</text>
        <dbReference type="Rhea" id="RHEA:22380"/>
        <dbReference type="Rhea" id="RHEA-COMP:14570"/>
        <dbReference type="Rhea" id="RHEA-COMP:14573"/>
        <dbReference type="ChEBI" id="CHEBI:15377"/>
        <dbReference type="ChEBI" id="CHEBI:15378"/>
        <dbReference type="ChEBI" id="CHEBI:17790"/>
        <dbReference type="ChEBI" id="CHEBI:140522"/>
        <dbReference type="ChEBI" id="CHEBI:140523"/>
        <dbReference type="EC" id="3.1.1.11"/>
    </reaction>
</comment>
<dbReference type="SUPFAM" id="SSF51126">
    <property type="entry name" value="Pectin lyase-like"/>
    <property type="match status" value="1"/>
</dbReference>
<dbReference type="Gene3D" id="1.20.140.40">
    <property type="entry name" value="Invertase/pectin methylesterase inhibitor family protein"/>
    <property type="match status" value="1"/>
</dbReference>
<evidence type="ECO:0000256" key="3">
    <source>
        <dbReference type="ARBA" id="ARBA00007786"/>
    </source>
</evidence>
<dbReference type="SMART" id="SM00856">
    <property type="entry name" value="PMEI"/>
    <property type="match status" value="1"/>
</dbReference>
<dbReference type="GO" id="GO:0030599">
    <property type="term" value="F:pectinesterase activity"/>
    <property type="evidence" value="ECO:0007669"/>
    <property type="project" value="UniProtKB-UniRule"/>
</dbReference>
<feature type="compositionally biased region" description="Basic residues" evidence="8">
    <location>
        <begin position="61"/>
        <end position="73"/>
    </location>
</feature>
<evidence type="ECO:0000256" key="1">
    <source>
        <dbReference type="ARBA" id="ARBA00005184"/>
    </source>
</evidence>
<dbReference type="PROSITE" id="PS00800">
    <property type="entry name" value="PECTINESTERASE_1"/>
    <property type="match status" value="1"/>
</dbReference>
<accession>A0A803LI85</accession>
<dbReference type="PROSITE" id="PS00503">
    <property type="entry name" value="PECTINESTERASE_2"/>
    <property type="match status" value="1"/>
</dbReference>
<evidence type="ECO:0000256" key="6">
    <source>
        <dbReference type="PROSITE-ProRule" id="PRU10040"/>
    </source>
</evidence>
<evidence type="ECO:0000256" key="5">
    <source>
        <dbReference type="ARBA" id="ARBA00023085"/>
    </source>
</evidence>
<protein>
    <recommendedName>
        <fullName evidence="7">Pectinesterase</fullName>
        <ecNumber evidence="7">3.1.1.11</ecNumber>
    </recommendedName>
</protein>
<feature type="region of interest" description="Disordered" evidence="8">
    <location>
        <begin position="60"/>
        <end position="79"/>
    </location>
</feature>
<comment type="similarity">
    <text evidence="2">In the N-terminal section; belongs to the PMEI family.</text>
</comment>
<comment type="subcellular location">
    <subcellularLocation>
        <location evidence="7">Secreted</location>
        <location evidence="7">Cell wall</location>
    </subcellularLocation>
</comment>
<keyword evidence="7" id="KW-0961">Cell wall biogenesis/degradation</keyword>
<dbReference type="PANTHER" id="PTHR31707">
    <property type="entry name" value="PECTINESTERASE"/>
    <property type="match status" value="1"/>
</dbReference>
<dbReference type="Pfam" id="PF04043">
    <property type="entry name" value="PMEI"/>
    <property type="match status" value="1"/>
</dbReference>
<dbReference type="Gene3D" id="2.160.20.10">
    <property type="entry name" value="Single-stranded right-handed beta-helix, Pectin lyase-like"/>
    <property type="match status" value="1"/>
</dbReference>
<comment type="similarity">
    <text evidence="3">In the C-terminal section; belongs to the pectinesterase family.</text>
</comment>
<dbReference type="InterPro" id="IPR018040">
    <property type="entry name" value="Pectinesterase_Tyr_AS"/>
</dbReference>
<dbReference type="GO" id="GO:0042545">
    <property type="term" value="P:cell wall modification"/>
    <property type="evidence" value="ECO:0007669"/>
    <property type="project" value="UniProtKB-UniRule"/>
</dbReference>
<keyword evidence="5 7" id="KW-0063">Aspartyl esterase</keyword>
<evidence type="ECO:0000256" key="7">
    <source>
        <dbReference type="RuleBase" id="RU000589"/>
    </source>
</evidence>
<dbReference type="FunFam" id="2.160.20.10:FF:000001">
    <property type="entry name" value="Pectinesterase"/>
    <property type="match status" value="1"/>
</dbReference>
<dbReference type="InterPro" id="IPR006501">
    <property type="entry name" value="Pectinesterase_inhib_dom"/>
</dbReference>
<evidence type="ECO:0000256" key="8">
    <source>
        <dbReference type="SAM" id="MobiDB-lite"/>
    </source>
</evidence>
<dbReference type="GO" id="GO:0004857">
    <property type="term" value="F:enzyme inhibitor activity"/>
    <property type="evidence" value="ECO:0007669"/>
    <property type="project" value="InterPro"/>
</dbReference>
<sequence>MASSTKQELEMVQMAQTMVLQAKNWAQSSSLEDSSLFGGGHQGGLSHTDNAMGDSSLFLDRHHRRGGSHHGGGRHGSLSYNNSKDESTLLFVHGHRHGGLSNNNINYNYINSVYSVNNNKHSKNYYKMKMAMIDCAKLYDQAEPGLDRLVERDGKYSHDDALAWLSGAITSHRTCLDGLKEKGVRQELHPISQNLTTLLHEALAFHAKKQRFQRRSKVGAQGRPKGKPFVGRLMSWKPATSRADIVVARDGSGNHQTINKAVDALDKIKNRGESRVIVYVKAGVYDEIVEIPRHLINVMFVGDGIGKTVVTGRKNVVDGGTTVNSATFRVFGDGFWAKDMTFENTAGPQKHQAVALMVASDHSLFYRCSFLGYQDTLYVHSLRQFYRDCHIYGTIDFIFGNAAVVLQNCDIFVRKPMKHQNNMITAQGREDPNENTGISIHGSRIQPAPEFVDLKRSLKTFLGRPWKKHSRTIVSTTYIDGFIHPRGWINWEGNFALSTLYYAEYMNTGPGATTLGRVNWPGYHVLHHPKEVDPFMVRKFIQGESWIMKTGVPVWLEI</sequence>
<proteinExistence type="inferred from homology"/>
<dbReference type="GO" id="GO:0045490">
    <property type="term" value="P:pectin catabolic process"/>
    <property type="evidence" value="ECO:0007669"/>
    <property type="project" value="UniProtKB-UniRule"/>
</dbReference>
<dbReference type="OMA" id="DDPNKNT"/>
<dbReference type="Pfam" id="PF01095">
    <property type="entry name" value="Pectinesterase"/>
    <property type="match status" value="1"/>
</dbReference>
<keyword evidence="7" id="KW-0964">Secreted</keyword>
<name>A0A803LI85_CHEQI</name>
<comment type="pathway">
    <text evidence="1 7">Glycan metabolism; pectin degradation; 2-dehydro-3-deoxy-D-gluconate from pectin: step 1/5.</text>
</comment>
<keyword evidence="4 7" id="KW-0378">Hydrolase</keyword>
<feature type="domain" description="Pectinesterase inhibitor" evidence="9">
    <location>
        <begin position="96"/>
        <end position="205"/>
    </location>
</feature>
<dbReference type="EC" id="3.1.1.11" evidence="7"/>
<dbReference type="CDD" id="cd15799">
    <property type="entry name" value="PMEI-like_4"/>
    <property type="match status" value="1"/>
</dbReference>
<dbReference type="InterPro" id="IPR035513">
    <property type="entry name" value="Invertase/methylesterase_inhib"/>
</dbReference>
<comment type="function">
    <text evidence="7">Acts in the modification of cell walls via demethylesterification of cell wall pectin.</text>
</comment>
<dbReference type="UniPathway" id="UPA00545">
    <property type="reaction ID" value="UER00823"/>
</dbReference>
<dbReference type="Proteomes" id="UP000596660">
    <property type="component" value="Unplaced"/>
</dbReference>
<evidence type="ECO:0000256" key="2">
    <source>
        <dbReference type="ARBA" id="ARBA00006027"/>
    </source>
</evidence>
<dbReference type="Gramene" id="AUR62013682-RA">
    <property type="protein sequence ID" value="AUR62013682-RA:cds"/>
    <property type="gene ID" value="AUR62013682"/>
</dbReference>
<dbReference type="SUPFAM" id="SSF101148">
    <property type="entry name" value="Plant invertase/pectin methylesterase inhibitor"/>
    <property type="match status" value="1"/>
</dbReference>
<organism evidence="10 11">
    <name type="scientific">Chenopodium quinoa</name>
    <name type="common">Quinoa</name>
    <dbReference type="NCBI Taxonomy" id="63459"/>
    <lineage>
        <taxon>Eukaryota</taxon>
        <taxon>Viridiplantae</taxon>
        <taxon>Streptophyta</taxon>
        <taxon>Embryophyta</taxon>
        <taxon>Tracheophyta</taxon>
        <taxon>Spermatophyta</taxon>
        <taxon>Magnoliopsida</taxon>
        <taxon>eudicotyledons</taxon>
        <taxon>Gunneridae</taxon>
        <taxon>Pentapetalae</taxon>
        <taxon>Caryophyllales</taxon>
        <taxon>Chenopodiaceae</taxon>
        <taxon>Chenopodioideae</taxon>
        <taxon>Atripliceae</taxon>
        <taxon>Chenopodium</taxon>
    </lineage>
</organism>
<evidence type="ECO:0000313" key="11">
    <source>
        <dbReference type="Proteomes" id="UP000596660"/>
    </source>
</evidence>
<dbReference type="InterPro" id="IPR033131">
    <property type="entry name" value="Pectinesterase_Asp_AS"/>
</dbReference>
<feature type="active site" evidence="6">
    <location>
        <position position="396"/>
    </location>
</feature>
<reference evidence="10" key="2">
    <citation type="submission" date="2021-03" db="UniProtKB">
        <authorList>
            <consortium name="EnsemblPlants"/>
        </authorList>
    </citation>
    <scope>IDENTIFICATION</scope>
</reference>
<dbReference type="SMR" id="A0A803LI85"/>
<dbReference type="InterPro" id="IPR011050">
    <property type="entry name" value="Pectin_lyase_fold/virulence"/>
</dbReference>
<evidence type="ECO:0000256" key="4">
    <source>
        <dbReference type="ARBA" id="ARBA00022801"/>
    </source>
</evidence>
<dbReference type="AlphaFoldDB" id="A0A803LI85"/>
<keyword evidence="11" id="KW-1185">Reference proteome</keyword>
<keyword evidence="7" id="KW-0134">Cell wall</keyword>
<dbReference type="EnsemblPlants" id="AUR62013682-RA">
    <property type="protein sequence ID" value="AUR62013682-RA:cds"/>
    <property type="gene ID" value="AUR62013682"/>
</dbReference>
<dbReference type="InterPro" id="IPR000070">
    <property type="entry name" value="Pectinesterase_cat"/>
</dbReference>
<evidence type="ECO:0000313" key="10">
    <source>
        <dbReference type="EnsemblPlants" id="AUR62013682-RA:cds"/>
    </source>
</evidence>
<dbReference type="InterPro" id="IPR012334">
    <property type="entry name" value="Pectin_lyas_fold"/>
</dbReference>
<evidence type="ECO:0000259" key="9">
    <source>
        <dbReference type="SMART" id="SM00856"/>
    </source>
</evidence>